<dbReference type="Pfam" id="PF11667">
    <property type="entry name" value="DUF3267"/>
    <property type="match status" value="1"/>
</dbReference>
<dbReference type="Proteomes" id="UP001162741">
    <property type="component" value="Chromosome"/>
</dbReference>
<keyword evidence="1" id="KW-0472">Membrane</keyword>
<dbReference type="InterPro" id="IPR021683">
    <property type="entry name" value="DUF3267"/>
</dbReference>
<feature type="transmembrane region" description="Helical" evidence="1">
    <location>
        <begin position="112"/>
        <end position="129"/>
    </location>
</feature>
<reference evidence="2" key="1">
    <citation type="submission" date="2022-10" db="EMBL/GenBank/DDBJ databases">
        <title>Chitinophaga sp. nov., isolated from soil.</title>
        <authorList>
            <person name="Jeon C.O."/>
        </authorList>
    </citation>
    <scope>NUCLEOTIDE SEQUENCE</scope>
    <source>
        <strain evidence="2">R8</strain>
    </source>
</reference>
<feature type="transmembrane region" description="Helical" evidence="1">
    <location>
        <begin position="136"/>
        <end position="156"/>
    </location>
</feature>
<feature type="transmembrane region" description="Helical" evidence="1">
    <location>
        <begin position="162"/>
        <end position="185"/>
    </location>
</feature>
<sequence>MGTPERVHEELRSQGYALADSFSFREMLQPVREGFGANNAFVRAFKLITILFFLITTASVARCLVLKQLSFWAAVGYVVLGVLLTAVLIPLHEWIHGLAFKYYGAKDVRYGVIWRYLVFYAVAHLQVLGARQYYRIGLAPFVAISLTGLMVIPWCAPAWQLALMGTLCFHTLCCVGDFGLCAYFLKHVDSEPLTFDDAVAGRSYIYLKKSAES</sequence>
<dbReference type="EMBL" id="CP107006">
    <property type="protein sequence ID" value="UYQ93364.1"/>
    <property type="molecule type" value="Genomic_DNA"/>
</dbReference>
<evidence type="ECO:0000313" key="2">
    <source>
        <dbReference type="EMBL" id="UYQ93364.1"/>
    </source>
</evidence>
<keyword evidence="1" id="KW-1133">Transmembrane helix</keyword>
<organism evidence="2 3">
    <name type="scientific">Chitinophaga horti</name>
    <dbReference type="NCBI Taxonomy" id="2920382"/>
    <lineage>
        <taxon>Bacteria</taxon>
        <taxon>Pseudomonadati</taxon>
        <taxon>Bacteroidota</taxon>
        <taxon>Chitinophagia</taxon>
        <taxon>Chitinophagales</taxon>
        <taxon>Chitinophagaceae</taxon>
        <taxon>Chitinophaga</taxon>
    </lineage>
</organism>
<gene>
    <name evidence="2" type="ORF">MKQ68_25100</name>
</gene>
<keyword evidence="1" id="KW-0812">Transmembrane</keyword>
<proteinExistence type="predicted"/>
<protein>
    <submittedName>
        <fullName evidence="2">DUF3267 domain-containing protein</fullName>
    </submittedName>
</protein>
<accession>A0ABY6J109</accession>
<evidence type="ECO:0000313" key="3">
    <source>
        <dbReference type="Proteomes" id="UP001162741"/>
    </source>
</evidence>
<feature type="transmembrane region" description="Helical" evidence="1">
    <location>
        <begin position="44"/>
        <end position="64"/>
    </location>
</feature>
<name>A0ABY6J109_9BACT</name>
<feature type="transmembrane region" description="Helical" evidence="1">
    <location>
        <begin position="71"/>
        <end position="92"/>
    </location>
</feature>
<dbReference type="RefSeq" id="WP_264281458.1">
    <property type="nucleotide sequence ID" value="NZ_CP107006.1"/>
</dbReference>
<evidence type="ECO:0000256" key="1">
    <source>
        <dbReference type="SAM" id="Phobius"/>
    </source>
</evidence>
<keyword evidence="3" id="KW-1185">Reference proteome</keyword>